<dbReference type="GO" id="GO:0016712">
    <property type="term" value="F:oxidoreductase activity, acting on paired donors, with incorporation or reduction of molecular oxygen, reduced flavin or flavoprotein as one donor, and incorporation of one atom of oxygen"/>
    <property type="evidence" value="ECO:0007669"/>
    <property type="project" value="TreeGrafter"/>
</dbReference>
<dbReference type="InterPro" id="IPR001128">
    <property type="entry name" value="Cyt_P450"/>
</dbReference>
<evidence type="ECO:0000256" key="2">
    <source>
        <dbReference type="ARBA" id="ARBA00022723"/>
    </source>
</evidence>
<dbReference type="AlphaFoldDB" id="A0AAV4JBK8"/>
<dbReference type="Proteomes" id="UP000762676">
    <property type="component" value="Unassembled WGS sequence"/>
</dbReference>
<dbReference type="Gene3D" id="1.10.630.10">
    <property type="entry name" value="Cytochrome P450"/>
    <property type="match status" value="1"/>
</dbReference>
<comment type="cofactor">
    <cofactor evidence="4">
        <name>heme</name>
        <dbReference type="ChEBI" id="CHEBI:30413"/>
    </cofactor>
</comment>
<keyword evidence="2 4" id="KW-0479">Metal-binding</keyword>
<protein>
    <submittedName>
        <fullName evidence="6">Cytochrome P450 2G1-like</fullName>
    </submittedName>
</protein>
<dbReference type="GO" id="GO:0006082">
    <property type="term" value="P:organic acid metabolic process"/>
    <property type="evidence" value="ECO:0007669"/>
    <property type="project" value="TreeGrafter"/>
</dbReference>
<keyword evidence="4 5" id="KW-0349">Heme</keyword>
<organism evidence="6 7">
    <name type="scientific">Elysia marginata</name>
    <dbReference type="NCBI Taxonomy" id="1093978"/>
    <lineage>
        <taxon>Eukaryota</taxon>
        <taxon>Metazoa</taxon>
        <taxon>Spiralia</taxon>
        <taxon>Lophotrochozoa</taxon>
        <taxon>Mollusca</taxon>
        <taxon>Gastropoda</taxon>
        <taxon>Heterobranchia</taxon>
        <taxon>Euthyneura</taxon>
        <taxon>Panpulmonata</taxon>
        <taxon>Sacoglossa</taxon>
        <taxon>Placobranchoidea</taxon>
        <taxon>Plakobranchidae</taxon>
        <taxon>Elysia</taxon>
    </lineage>
</organism>
<dbReference type="GO" id="GO:0005506">
    <property type="term" value="F:iron ion binding"/>
    <property type="evidence" value="ECO:0007669"/>
    <property type="project" value="InterPro"/>
</dbReference>
<evidence type="ECO:0000313" key="7">
    <source>
        <dbReference type="Proteomes" id="UP000762676"/>
    </source>
</evidence>
<dbReference type="PANTHER" id="PTHR24300:SF403">
    <property type="entry name" value="CYTOCHROME P450 306A1"/>
    <property type="match status" value="1"/>
</dbReference>
<gene>
    <name evidence="6" type="ORF">ElyMa_001544400</name>
</gene>
<feature type="binding site" description="axial binding residue" evidence="4">
    <location>
        <position position="144"/>
    </location>
    <ligand>
        <name>heme</name>
        <dbReference type="ChEBI" id="CHEBI:30413"/>
    </ligand>
    <ligandPart>
        <name>Fe</name>
        <dbReference type="ChEBI" id="CHEBI:18248"/>
    </ligandPart>
</feature>
<dbReference type="GO" id="GO:0006805">
    <property type="term" value="P:xenobiotic metabolic process"/>
    <property type="evidence" value="ECO:0007669"/>
    <property type="project" value="TreeGrafter"/>
</dbReference>
<keyword evidence="7" id="KW-1185">Reference proteome</keyword>
<dbReference type="InterPro" id="IPR036396">
    <property type="entry name" value="Cyt_P450_sf"/>
</dbReference>
<comment type="caution">
    <text evidence="6">The sequence shown here is derived from an EMBL/GenBank/DDBJ whole genome shotgun (WGS) entry which is preliminary data.</text>
</comment>
<comment type="similarity">
    <text evidence="1 5">Belongs to the cytochrome P450 family.</text>
</comment>
<name>A0AAV4JBK8_9GAST</name>
<dbReference type="Pfam" id="PF00067">
    <property type="entry name" value="p450"/>
    <property type="match status" value="1"/>
</dbReference>
<dbReference type="PROSITE" id="PS00086">
    <property type="entry name" value="CYTOCHROME_P450"/>
    <property type="match status" value="1"/>
</dbReference>
<dbReference type="GO" id="GO:0005737">
    <property type="term" value="C:cytoplasm"/>
    <property type="evidence" value="ECO:0007669"/>
    <property type="project" value="TreeGrafter"/>
</dbReference>
<evidence type="ECO:0000313" key="6">
    <source>
        <dbReference type="EMBL" id="GFS19404.1"/>
    </source>
</evidence>
<dbReference type="EMBL" id="BMAT01003066">
    <property type="protein sequence ID" value="GFS19404.1"/>
    <property type="molecule type" value="Genomic_DNA"/>
</dbReference>
<accession>A0AAV4JBK8</accession>
<keyword evidence="3 4" id="KW-0408">Iron</keyword>
<dbReference type="GO" id="GO:0020037">
    <property type="term" value="F:heme binding"/>
    <property type="evidence" value="ECO:0007669"/>
    <property type="project" value="InterPro"/>
</dbReference>
<evidence type="ECO:0000256" key="1">
    <source>
        <dbReference type="ARBA" id="ARBA00010617"/>
    </source>
</evidence>
<dbReference type="InterPro" id="IPR050182">
    <property type="entry name" value="Cytochrome_P450_fam2"/>
</dbReference>
<evidence type="ECO:0000256" key="3">
    <source>
        <dbReference type="ARBA" id="ARBA00023004"/>
    </source>
</evidence>
<dbReference type="GO" id="GO:0008395">
    <property type="term" value="F:steroid hydroxylase activity"/>
    <property type="evidence" value="ECO:0007669"/>
    <property type="project" value="TreeGrafter"/>
</dbReference>
<proteinExistence type="inferred from homology"/>
<evidence type="ECO:0000256" key="4">
    <source>
        <dbReference type="PIRSR" id="PIRSR602401-1"/>
    </source>
</evidence>
<dbReference type="PANTHER" id="PTHR24300">
    <property type="entry name" value="CYTOCHROME P450 508A4-RELATED"/>
    <property type="match status" value="1"/>
</dbReference>
<reference evidence="6 7" key="1">
    <citation type="journal article" date="2021" name="Elife">
        <title>Chloroplast acquisition without the gene transfer in kleptoplastic sea slugs, Plakobranchus ocellatus.</title>
        <authorList>
            <person name="Maeda T."/>
            <person name="Takahashi S."/>
            <person name="Yoshida T."/>
            <person name="Shimamura S."/>
            <person name="Takaki Y."/>
            <person name="Nagai Y."/>
            <person name="Toyoda A."/>
            <person name="Suzuki Y."/>
            <person name="Arimoto A."/>
            <person name="Ishii H."/>
            <person name="Satoh N."/>
            <person name="Nishiyama T."/>
            <person name="Hasebe M."/>
            <person name="Maruyama T."/>
            <person name="Minagawa J."/>
            <person name="Obokata J."/>
            <person name="Shigenobu S."/>
        </authorList>
    </citation>
    <scope>NUCLEOTIDE SEQUENCE [LARGE SCALE GENOMIC DNA]</scope>
</reference>
<sequence>MQAYFNTLTTKFKRRPSTTLPIILNEELSQAFPQMKLKTTKDLQNLQSLAQDRGNWKSLTGRITEFARASTPFGIPHGVDRTFELAGYTIPSDALVFANISAIHNDPANFPNPDKFDPTRWLDKNGDVTGRDRLLSFSLGPRSCLGEILAKMELMMFFTSVLQFYTVQTQHVDLTPVLGFVSKAKDQPIMFKKR</sequence>
<keyword evidence="5" id="KW-0560">Oxidoreductase</keyword>
<dbReference type="SUPFAM" id="SSF48264">
    <property type="entry name" value="Cytochrome P450"/>
    <property type="match status" value="1"/>
</dbReference>
<dbReference type="PRINTS" id="PR00463">
    <property type="entry name" value="EP450I"/>
</dbReference>
<keyword evidence="5" id="KW-0503">Monooxygenase</keyword>
<dbReference type="InterPro" id="IPR002401">
    <property type="entry name" value="Cyt_P450_E_grp-I"/>
</dbReference>
<dbReference type="InterPro" id="IPR017972">
    <property type="entry name" value="Cyt_P450_CS"/>
</dbReference>
<evidence type="ECO:0000256" key="5">
    <source>
        <dbReference type="RuleBase" id="RU000461"/>
    </source>
</evidence>